<gene>
    <name evidence="7" type="ORF">MAR_027061</name>
</gene>
<accession>A0ABY7F0I4</accession>
<evidence type="ECO:0000256" key="1">
    <source>
        <dbReference type="ARBA" id="ARBA00004141"/>
    </source>
</evidence>
<organism evidence="7 8">
    <name type="scientific">Mya arenaria</name>
    <name type="common">Soft-shell clam</name>
    <dbReference type="NCBI Taxonomy" id="6604"/>
    <lineage>
        <taxon>Eukaryota</taxon>
        <taxon>Metazoa</taxon>
        <taxon>Spiralia</taxon>
        <taxon>Lophotrochozoa</taxon>
        <taxon>Mollusca</taxon>
        <taxon>Bivalvia</taxon>
        <taxon>Autobranchia</taxon>
        <taxon>Heteroconchia</taxon>
        <taxon>Euheterodonta</taxon>
        <taxon>Imparidentia</taxon>
        <taxon>Neoheterodontei</taxon>
        <taxon>Myida</taxon>
        <taxon>Myoidea</taxon>
        <taxon>Myidae</taxon>
        <taxon>Mya</taxon>
    </lineage>
</organism>
<reference evidence="7" key="1">
    <citation type="submission" date="2022-11" db="EMBL/GenBank/DDBJ databases">
        <title>Centuries of genome instability and evolution in soft-shell clam transmissible cancer (bioRxiv).</title>
        <authorList>
            <person name="Hart S.F.M."/>
            <person name="Yonemitsu M.A."/>
            <person name="Giersch R.M."/>
            <person name="Beal B.F."/>
            <person name="Arriagada G."/>
            <person name="Davis B.W."/>
            <person name="Ostrander E.A."/>
            <person name="Goff S.P."/>
            <person name="Metzger M.J."/>
        </authorList>
    </citation>
    <scope>NUCLEOTIDE SEQUENCE</scope>
    <source>
        <strain evidence="7">MELC-2E11</strain>
        <tissue evidence="7">Siphon/mantle</tissue>
    </source>
</reference>
<dbReference type="EMBL" id="CP111019">
    <property type="protein sequence ID" value="WAR12881.1"/>
    <property type="molecule type" value="Genomic_DNA"/>
</dbReference>
<dbReference type="InterPro" id="IPR007248">
    <property type="entry name" value="Mpv17_PMP22"/>
</dbReference>
<keyword evidence="5" id="KW-0472">Membrane</keyword>
<evidence type="ECO:0000256" key="5">
    <source>
        <dbReference type="ARBA" id="ARBA00023136"/>
    </source>
</evidence>
<evidence type="ECO:0000313" key="8">
    <source>
        <dbReference type="Proteomes" id="UP001164746"/>
    </source>
</evidence>
<comment type="subcellular location">
    <subcellularLocation>
        <location evidence="1">Membrane</location>
        <topology evidence="1">Multi-pass membrane protein</topology>
    </subcellularLocation>
</comment>
<evidence type="ECO:0000256" key="4">
    <source>
        <dbReference type="ARBA" id="ARBA00022989"/>
    </source>
</evidence>
<dbReference type="Proteomes" id="UP001164746">
    <property type="component" value="Chromosome 8"/>
</dbReference>
<evidence type="ECO:0000256" key="3">
    <source>
        <dbReference type="ARBA" id="ARBA00022692"/>
    </source>
</evidence>
<dbReference type="PANTHER" id="PTHR11266">
    <property type="entry name" value="PEROXISOMAL MEMBRANE PROTEIN 2, PXMP2 MPV17"/>
    <property type="match status" value="1"/>
</dbReference>
<keyword evidence="4" id="KW-1133">Transmembrane helix</keyword>
<protein>
    <submittedName>
        <fullName evidence="7">M17L2-like protein</fullName>
    </submittedName>
</protein>
<dbReference type="PANTHER" id="PTHR11266:SF8">
    <property type="entry name" value="MPV17-LIKE PROTEIN 2"/>
    <property type="match status" value="1"/>
</dbReference>
<proteinExistence type="inferred from homology"/>
<sequence length="278" mass="32669">METVVRLCNHRLLRAVQTRVKKLFTRRYLLYTNTAISFTMSCAGDGLQQRYQLLKGEMDSWDWERTHDVGLTGLVIGPFCHSWYLFLDWWLPGRSFRIVTKKLIVDQVICSPVCISSFLVLTSFLEGKRRHEIKDELIEKGKTLYTAEWIVWPPAQVINFCFLPTKYRVLFDNSVSFGFDWYFSYVKYGKKTNDTSNSVELESDISEDVEIQTEPKADKSRLRTSASHVPFLHMQAADIVQMKQDTFHVYSKRWKKRFEKRITRSSDEAETDSEELLD</sequence>
<evidence type="ECO:0000313" key="7">
    <source>
        <dbReference type="EMBL" id="WAR12881.1"/>
    </source>
</evidence>
<keyword evidence="3" id="KW-0812">Transmembrane</keyword>
<comment type="similarity">
    <text evidence="2 6">Belongs to the peroxisomal membrane protein PXMP2/4 family.</text>
</comment>
<keyword evidence="8" id="KW-1185">Reference proteome</keyword>
<evidence type="ECO:0000256" key="6">
    <source>
        <dbReference type="RuleBase" id="RU363053"/>
    </source>
</evidence>
<name>A0ABY7F0I4_MYAAR</name>
<dbReference type="Pfam" id="PF04117">
    <property type="entry name" value="Mpv17_PMP22"/>
    <property type="match status" value="1"/>
</dbReference>
<evidence type="ECO:0000256" key="2">
    <source>
        <dbReference type="ARBA" id="ARBA00006824"/>
    </source>
</evidence>